<dbReference type="PROSITE" id="PS51832">
    <property type="entry name" value="HD_GYP"/>
    <property type="match status" value="1"/>
</dbReference>
<dbReference type="AlphaFoldDB" id="A0A7G6E3Z3"/>
<dbReference type="SUPFAM" id="SSF55785">
    <property type="entry name" value="PYP-like sensor domain (PAS domain)"/>
    <property type="match status" value="1"/>
</dbReference>
<dbReference type="NCBIfam" id="TIGR00229">
    <property type="entry name" value="sensory_box"/>
    <property type="match status" value="1"/>
</dbReference>
<dbReference type="RefSeq" id="WP_051965410.1">
    <property type="nucleotide sequence ID" value="NZ_CP045798.1"/>
</dbReference>
<feature type="domain" description="PAS" evidence="1">
    <location>
        <begin position="15"/>
        <end position="81"/>
    </location>
</feature>
<dbReference type="PANTHER" id="PTHR43155">
    <property type="entry name" value="CYCLIC DI-GMP PHOSPHODIESTERASE PA4108-RELATED"/>
    <property type="match status" value="1"/>
</dbReference>
<accession>A0A7G6E3Z3</accession>
<proteinExistence type="predicted"/>
<dbReference type="Pfam" id="PF13426">
    <property type="entry name" value="PAS_9"/>
    <property type="match status" value="1"/>
</dbReference>
<dbReference type="Gene3D" id="1.10.3210.10">
    <property type="entry name" value="Hypothetical protein af1432"/>
    <property type="match status" value="1"/>
</dbReference>
<keyword evidence="4" id="KW-1185">Reference proteome</keyword>
<evidence type="ECO:0000313" key="4">
    <source>
        <dbReference type="Proteomes" id="UP000515847"/>
    </source>
</evidence>
<reference evidence="3 4" key="1">
    <citation type="journal article" date="2019" name="Front. Microbiol.">
        <title>Thermoanaerosceptrum fracticalcis gen. nov. sp. nov., a Novel Fumarate-Fermenting Microorganism From a Deep Fractured Carbonate Aquifer of the US Great Basin.</title>
        <authorList>
            <person name="Hamilton-Brehm S.D."/>
            <person name="Stewart L.E."/>
            <person name="Zavarin M."/>
            <person name="Caldwell M."/>
            <person name="Lawson P.A."/>
            <person name="Onstott T.C."/>
            <person name="Grzymski J."/>
            <person name="Neveux I."/>
            <person name="Lollar B.S."/>
            <person name="Russell C.E."/>
            <person name="Moser D.P."/>
        </authorList>
    </citation>
    <scope>NUCLEOTIDE SEQUENCE [LARGE SCALE GENOMIC DNA]</scope>
    <source>
        <strain evidence="3 4">DRI-13</strain>
    </source>
</reference>
<evidence type="ECO:0000313" key="3">
    <source>
        <dbReference type="EMBL" id="QNB46797.1"/>
    </source>
</evidence>
<dbReference type="InterPro" id="IPR037522">
    <property type="entry name" value="HD_GYP_dom"/>
</dbReference>
<dbReference type="Pfam" id="PF13487">
    <property type="entry name" value="HD_5"/>
    <property type="match status" value="1"/>
</dbReference>
<dbReference type="PANTHER" id="PTHR43155:SF2">
    <property type="entry name" value="CYCLIC DI-GMP PHOSPHODIESTERASE PA4108"/>
    <property type="match status" value="1"/>
</dbReference>
<feature type="domain" description="HD-GYP" evidence="2">
    <location>
        <begin position="139"/>
        <end position="330"/>
    </location>
</feature>
<sequence length="330" mass="36799">MIEHNEPGLIANLGIKELLDALPFYVLLVDEKHHILLANKAVTSQFGLELADIVGGYCPRIIHGSDEPIPHCPLEDAVKTGHAVEREYFEPKYNKWFASAIYPSGCKTADGGTIYIHMTHDITLRKQAEEKLKLNIDKMQRIINAGIQALTTIVEKRDPYTAGHQFHVSKLAHSIAVEMGLPREQAEGIRVSGLVHDIGKIAVPIEILSKPGKISEHELNIIRTHPQVGYNILKEIEFPWPVAQIVLEHHERLDGSGYPQGLAGDSIILEARIISVADVVEAMSSHRPYRPAPGIDKALEEISLNKGKLYDPLVVDTCIRLFTEKDFNFE</sequence>
<protein>
    <submittedName>
        <fullName evidence="3">HD domain-containing protein</fullName>
    </submittedName>
</protein>
<dbReference type="InterPro" id="IPR003607">
    <property type="entry name" value="HD/PDEase_dom"/>
</dbReference>
<organism evidence="3 4">
    <name type="scientific">Thermanaerosceptrum fracticalcis</name>
    <dbReference type="NCBI Taxonomy" id="1712410"/>
    <lineage>
        <taxon>Bacteria</taxon>
        <taxon>Bacillati</taxon>
        <taxon>Bacillota</taxon>
        <taxon>Clostridia</taxon>
        <taxon>Eubacteriales</taxon>
        <taxon>Peptococcaceae</taxon>
        <taxon>Thermanaerosceptrum</taxon>
    </lineage>
</organism>
<dbReference type="EMBL" id="CP045798">
    <property type="protein sequence ID" value="QNB46797.1"/>
    <property type="molecule type" value="Genomic_DNA"/>
</dbReference>
<dbReference type="InterPro" id="IPR035965">
    <property type="entry name" value="PAS-like_dom_sf"/>
</dbReference>
<evidence type="ECO:0000259" key="2">
    <source>
        <dbReference type="PROSITE" id="PS51832"/>
    </source>
</evidence>
<dbReference type="SUPFAM" id="SSF109604">
    <property type="entry name" value="HD-domain/PDEase-like"/>
    <property type="match status" value="1"/>
</dbReference>
<dbReference type="SMART" id="SM00471">
    <property type="entry name" value="HDc"/>
    <property type="match status" value="1"/>
</dbReference>
<dbReference type="InterPro" id="IPR006675">
    <property type="entry name" value="HDIG_dom"/>
</dbReference>
<dbReference type="CDD" id="cd00077">
    <property type="entry name" value="HDc"/>
    <property type="match status" value="1"/>
</dbReference>
<dbReference type="CDD" id="cd00130">
    <property type="entry name" value="PAS"/>
    <property type="match status" value="1"/>
</dbReference>
<dbReference type="InterPro" id="IPR000014">
    <property type="entry name" value="PAS"/>
</dbReference>
<dbReference type="Proteomes" id="UP000515847">
    <property type="component" value="Chromosome"/>
</dbReference>
<evidence type="ECO:0000259" key="1">
    <source>
        <dbReference type="PROSITE" id="PS50112"/>
    </source>
</evidence>
<dbReference type="NCBIfam" id="TIGR00277">
    <property type="entry name" value="HDIG"/>
    <property type="match status" value="1"/>
</dbReference>
<dbReference type="Gene3D" id="3.30.450.20">
    <property type="entry name" value="PAS domain"/>
    <property type="match status" value="1"/>
</dbReference>
<gene>
    <name evidence="3" type="ORF">BR63_11040</name>
</gene>
<dbReference type="KEGG" id="tfr:BR63_11040"/>
<dbReference type="OrthoDB" id="9798833at2"/>
<dbReference type="PROSITE" id="PS50112">
    <property type="entry name" value="PAS"/>
    <property type="match status" value="1"/>
</dbReference>
<name>A0A7G6E3Z3_THEFR</name>